<proteinExistence type="inferred from homology"/>
<protein>
    <submittedName>
        <fullName evidence="9">RagB/SusD family nutrient uptake outer membrane protein</fullName>
    </submittedName>
</protein>
<keyword evidence="4" id="KW-0472">Membrane</keyword>
<evidence type="ECO:0000313" key="9">
    <source>
        <dbReference type="EMBL" id="MBK3517384.1"/>
    </source>
</evidence>
<dbReference type="InterPro" id="IPR011990">
    <property type="entry name" value="TPR-like_helical_dom_sf"/>
</dbReference>
<evidence type="ECO:0000256" key="5">
    <source>
        <dbReference type="ARBA" id="ARBA00023237"/>
    </source>
</evidence>
<feature type="chain" id="PRO_5045794379" evidence="6">
    <location>
        <begin position="19"/>
        <end position="524"/>
    </location>
</feature>
<evidence type="ECO:0000256" key="4">
    <source>
        <dbReference type="ARBA" id="ARBA00023136"/>
    </source>
</evidence>
<evidence type="ECO:0000259" key="8">
    <source>
        <dbReference type="Pfam" id="PF14322"/>
    </source>
</evidence>
<dbReference type="PROSITE" id="PS51257">
    <property type="entry name" value="PROKAR_LIPOPROTEIN"/>
    <property type="match status" value="1"/>
</dbReference>
<evidence type="ECO:0000256" key="1">
    <source>
        <dbReference type="ARBA" id="ARBA00004442"/>
    </source>
</evidence>
<dbReference type="InterPro" id="IPR033985">
    <property type="entry name" value="SusD-like_N"/>
</dbReference>
<evidence type="ECO:0000259" key="7">
    <source>
        <dbReference type="Pfam" id="PF07980"/>
    </source>
</evidence>
<keyword evidence="10" id="KW-1185">Reference proteome</keyword>
<comment type="caution">
    <text evidence="9">The sequence shown here is derived from an EMBL/GenBank/DDBJ whole genome shotgun (WGS) entry which is preliminary data.</text>
</comment>
<reference evidence="9 10" key="1">
    <citation type="submission" date="2021-01" db="EMBL/GenBank/DDBJ databases">
        <title>Carboxyliciviraga sp.nov., isolated from coastal sediments.</title>
        <authorList>
            <person name="Lu D."/>
            <person name="Zhang T."/>
        </authorList>
    </citation>
    <scope>NUCLEOTIDE SEQUENCE [LARGE SCALE GENOMIC DNA]</scope>
    <source>
        <strain evidence="9 10">N1Y132</strain>
    </source>
</reference>
<dbReference type="SUPFAM" id="SSF48452">
    <property type="entry name" value="TPR-like"/>
    <property type="match status" value="1"/>
</dbReference>
<evidence type="ECO:0000256" key="3">
    <source>
        <dbReference type="ARBA" id="ARBA00022729"/>
    </source>
</evidence>
<gene>
    <name evidence="9" type="ORF">JIV24_08565</name>
</gene>
<dbReference type="EMBL" id="JAENRR010000015">
    <property type="protein sequence ID" value="MBK3517384.1"/>
    <property type="molecule type" value="Genomic_DNA"/>
</dbReference>
<name>A0ABS1HJP8_9BACT</name>
<evidence type="ECO:0000313" key="10">
    <source>
        <dbReference type="Proteomes" id="UP000605676"/>
    </source>
</evidence>
<keyword evidence="3 6" id="KW-0732">Signal</keyword>
<dbReference type="Pfam" id="PF14322">
    <property type="entry name" value="SusD-like_3"/>
    <property type="match status" value="1"/>
</dbReference>
<dbReference type="RefSeq" id="WP_200464613.1">
    <property type="nucleotide sequence ID" value="NZ_JAENRR010000015.1"/>
</dbReference>
<evidence type="ECO:0000256" key="6">
    <source>
        <dbReference type="SAM" id="SignalP"/>
    </source>
</evidence>
<feature type="domain" description="RagB/SusD" evidence="7">
    <location>
        <begin position="363"/>
        <end position="517"/>
    </location>
</feature>
<feature type="domain" description="SusD-like N-terminal" evidence="8">
    <location>
        <begin position="86"/>
        <end position="214"/>
    </location>
</feature>
<evidence type="ECO:0000256" key="2">
    <source>
        <dbReference type="ARBA" id="ARBA00006275"/>
    </source>
</evidence>
<sequence length="524" mass="58517">MKLYKLLLAIFLVAGFLACEDNLDTFPTDQASGPELFSDVDKAMSTINGLYRAMFQTGWGGGWEHEQFGHVALMHCGALMAEDMVQNEQGSGWFYYDYKYQVKSDYTHTAGRPYSTWNFYYTLITNANSILASKETLSGAPSKVNSLMGQAFALRSFCYFNLARFYQQTYVGNENLPGVPIYTEPTTIATEGKGRGTLADVYIQVNADIDSALYRLHPDRAAEKVHISNIDYYTANGIKAQVMIEQERWQEAYDAAAEALTGSTSMLSESDISGGFAFNDISSNSVLWGFEVIDDQVPGAGRAGIFGHMDASADDYYAFKSRVCISNWLYDQVDNGDVRKSWWNGALAEDEPSGTNLSYNQFKFQFGNVSTGAGDYIFMRHEEMMLIMAEAECMLERYAAARQILSDLMDERLAGYDISGLTDSKILTTGDANGPTTPSVGSLTLLDEIFLQKRIELWGEHPRIYDVKRKKTGFTRDFAGSNHSNKISGIDTENPLCPDWVMSIPQAEFDGNEAMDQDKDQNPW</sequence>
<comment type="similarity">
    <text evidence="2">Belongs to the SusD family.</text>
</comment>
<organism evidence="9 10">
    <name type="scientific">Carboxylicivirga marina</name>
    <dbReference type="NCBI Taxonomy" id="2800988"/>
    <lineage>
        <taxon>Bacteria</taxon>
        <taxon>Pseudomonadati</taxon>
        <taxon>Bacteroidota</taxon>
        <taxon>Bacteroidia</taxon>
        <taxon>Marinilabiliales</taxon>
        <taxon>Marinilabiliaceae</taxon>
        <taxon>Carboxylicivirga</taxon>
    </lineage>
</organism>
<feature type="signal peptide" evidence="6">
    <location>
        <begin position="1"/>
        <end position="18"/>
    </location>
</feature>
<comment type="subcellular location">
    <subcellularLocation>
        <location evidence="1">Cell outer membrane</location>
    </subcellularLocation>
</comment>
<dbReference type="InterPro" id="IPR012944">
    <property type="entry name" value="SusD_RagB_dom"/>
</dbReference>
<keyword evidence="5" id="KW-0998">Cell outer membrane</keyword>
<accession>A0ABS1HJP8</accession>
<dbReference type="Pfam" id="PF07980">
    <property type="entry name" value="SusD_RagB"/>
    <property type="match status" value="1"/>
</dbReference>
<dbReference type="Gene3D" id="1.25.40.390">
    <property type="match status" value="1"/>
</dbReference>
<dbReference type="Proteomes" id="UP000605676">
    <property type="component" value="Unassembled WGS sequence"/>
</dbReference>